<feature type="region of interest" description="Disordered" evidence="1">
    <location>
        <begin position="324"/>
        <end position="414"/>
    </location>
</feature>
<evidence type="ECO:0000313" key="2">
    <source>
        <dbReference type="EMBL" id="EKM51207.1"/>
    </source>
</evidence>
<dbReference type="STRING" id="650164.K5WLN7"/>
<feature type="compositionally biased region" description="Polar residues" evidence="1">
    <location>
        <begin position="215"/>
        <end position="228"/>
    </location>
</feature>
<feature type="compositionally biased region" description="Basic and acidic residues" evidence="1">
    <location>
        <begin position="289"/>
        <end position="306"/>
    </location>
</feature>
<feature type="region of interest" description="Disordered" evidence="1">
    <location>
        <begin position="159"/>
        <end position="312"/>
    </location>
</feature>
<feature type="region of interest" description="Disordered" evidence="1">
    <location>
        <begin position="64"/>
        <end position="108"/>
    </location>
</feature>
<proteinExistence type="predicted"/>
<name>K5WLN7_PHACS</name>
<reference evidence="2 3" key="1">
    <citation type="journal article" date="2012" name="BMC Genomics">
        <title>Comparative genomics of the white-rot fungi, Phanerochaete carnosa and P. chrysosporium, to elucidate the genetic basis of the distinct wood types they colonize.</title>
        <authorList>
            <person name="Suzuki H."/>
            <person name="MacDonald J."/>
            <person name="Syed K."/>
            <person name="Salamov A."/>
            <person name="Hori C."/>
            <person name="Aerts A."/>
            <person name="Henrissat B."/>
            <person name="Wiebenga A."/>
            <person name="vanKuyk P.A."/>
            <person name="Barry K."/>
            <person name="Lindquist E."/>
            <person name="LaButti K."/>
            <person name="Lapidus A."/>
            <person name="Lucas S."/>
            <person name="Coutinho P."/>
            <person name="Gong Y."/>
            <person name="Samejima M."/>
            <person name="Mahadevan R."/>
            <person name="Abou-Zaid M."/>
            <person name="de Vries R.P."/>
            <person name="Igarashi K."/>
            <person name="Yadav J.S."/>
            <person name="Grigoriev I.V."/>
            <person name="Master E.R."/>
        </authorList>
    </citation>
    <scope>NUCLEOTIDE SEQUENCE [LARGE SCALE GENOMIC DNA]</scope>
    <source>
        <strain evidence="2 3">HHB-10118-sp</strain>
    </source>
</reference>
<dbReference type="OrthoDB" id="10599763at2759"/>
<dbReference type="HOGENOM" id="CLU_664117_0_0_1"/>
<feature type="compositionally biased region" description="Low complexity" evidence="1">
    <location>
        <begin position="252"/>
        <end position="262"/>
    </location>
</feature>
<feature type="compositionally biased region" description="Polar residues" evidence="1">
    <location>
        <begin position="346"/>
        <end position="358"/>
    </location>
</feature>
<dbReference type="InParanoid" id="K5WLN7"/>
<feature type="region of interest" description="Disordered" evidence="1">
    <location>
        <begin position="1"/>
        <end position="51"/>
    </location>
</feature>
<dbReference type="KEGG" id="pco:PHACADRAFT_103523"/>
<feature type="compositionally biased region" description="Polar residues" evidence="1">
    <location>
        <begin position="9"/>
        <end position="22"/>
    </location>
</feature>
<feature type="compositionally biased region" description="Basic and acidic residues" evidence="1">
    <location>
        <begin position="399"/>
        <end position="414"/>
    </location>
</feature>
<feature type="compositionally biased region" description="Low complexity" evidence="1">
    <location>
        <begin position="372"/>
        <end position="387"/>
    </location>
</feature>
<dbReference type="AlphaFoldDB" id="K5WLN7"/>
<gene>
    <name evidence="2" type="ORF">PHACADRAFT_103523</name>
</gene>
<sequence length="414" mass="43950">MPAFRFPDSDSSLARDSTSGSHVATHGHSFAPGARYPAFSGAHSDHRLSAGTHPALISATFAPGMVQDAPPLPSTSDLSGRPPGHQPSDRNHDQPNTRNSYNTTTTFSSDLSSIPIVEASHGTVRQVLGVARAAVVRTPKPSLSSIHPSLHIRRLSGTKSTLGVPAERPPPVPSSPLARFDFPRVLEESKEEEDPFRDRTPSPVPSRRAADRRAITQSTGTFGDSGTQRWPPPRARKRGGSAPDNNVVEQGSVSTPTSASPRRSTHNDVAPQMLAPPHSMDVPLTPASARHDMLAVPGEERRRDTTSDASVLSATSSFAESLLSSFPFVPPSPPGSFNARTPPRSPQASRSFNGSGSTDVLAADPVLPRIASSTSSSSSGTHRSSFTGDSTRSPSFPNRRMDGSRLSTDQDFRS</sequence>
<dbReference type="EMBL" id="JH930477">
    <property type="protein sequence ID" value="EKM51207.1"/>
    <property type="molecule type" value="Genomic_DNA"/>
</dbReference>
<organism evidence="2 3">
    <name type="scientific">Phanerochaete carnosa (strain HHB-10118-sp)</name>
    <name type="common">White-rot fungus</name>
    <name type="synonym">Peniophora carnosa</name>
    <dbReference type="NCBI Taxonomy" id="650164"/>
    <lineage>
        <taxon>Eukaryota</taxon>
        <taxon>Fungi</taxon>
        <taxon>Dikarya</taxon>
        <taxon>Basidiomycota</taxon>
        <taxon>Agaricomycotina</taxon>
        <taxon>Agaricomycetes</taxon>
        <taxon>Polyporales</taxon>
        <taxon>Phanerochaetaceae</taxon>
        <taxon>Phanerochaete</taxon>
    </lineage>
</organism>
<feature type="compositionally biased region" description="Polar residues" evidence="1">
    <location>
        <begin position="96"/>
        <end position="108"/>
    </location>
</feature>
<protein>
    <submittedName>
        <fullName evidence="2">Uncharacterized protein</fullName>
    </submittedName>
</protein>
<evidence type="ECO:0000256" key="1">
    <source>
        <dbReference type="SAM" id="MobiDB-lite"/>
    </source>
</evidence>
<evidence type="ECO:0000313" key="3">
    <source>
        <dbReference type="Proteomes" id="UP000008370"/>
    </source>
</evidence>
<keyword evidence="3" id="KW-1185">Reference proteome</keyword>
<dbReference type="GeneID" id="18907271"/>
<dbReference type="Proteomes" id="UP000008370">
    <property type="component" value="Unassembled WGS sequence"/>
</dbReference>
<accession>K5WLN7</accession>
<dbReference type="RefSeq" id="XP_007400358.1">
    <property type="nucleotide sequence ID" value="XM_007400296.1"/>
</dbReference>